<keyword evidence="4 10" id="KW-0812">Transmembrane</keyword>
<dbReference type="CDD" id="cd03254">
    <property type="entry name" value="ABCC_Glucan_exporter_like"/>
    <property type="match status" value="1"/>
</dbReference>
<dbReference type="SUPFAM" id="SSF90123">
    <property type="entry name" value="ABC transporter transmembrane region"/>
    <property type="match status" value="1"/>
</dbReference>
<reference evidence="13" key="1">
    <citation type="submission" date="2020-09" db="EMBL/GenBank/DDBJ databases">
        <title>Bacillus faecalis sp. nov., a moderately halophilic bacterium isolated from cow faeces.</title>
        <authorList>
            <person name="Jiang L."/>
            <person name="Lee J."/>
        </authorList>
    </citation>
    <scope>NUCLEOTIDE SEQUENCE</scope>
    <source>
        <strain evidence="13">AGMB 02131</strain>
    </source>
</reference>
<evidence type="ECO:0000256" key="2">
    <source>
        <dbReference type="ARBA" id="ARBA00022448"/>
    </source>
</evidence>
<keyword evidence="7 10" id="KW-1133">Transmembrane helix</keyword>
<dbReference type="AlphaFoldDB" id="A0A927CTG0"/>
<evidence type="ECO:0000256" key="6">
    <source>
        <dbReference type="ARBA" id="ARBA00022840"/>
    </source>
</evidence>
<dbReference type="PROSITE" id="PS50893">
    <property type="entry name" value="ABC_TRANSPORTER_2"/>
    <property type="match status" value="1"/>
</dbReference>
<dbReference type="CDD" id="cd18547">
    <property type="entry name" value="ABC_6TM_Tm288_like"/>
    <property type="match status" value="1"/>
</dbReference>
<dbReference type="InterPro" id="IPR003593">
    <property type="entry name" value="AAA+_ATPase"/>
</dbReference>
<accession>A0A927CTG0</accession>
<dbReference type="GO" id="GO:0015421">
    <property type="term" value="F:ABC-type oligopeptide transporter activity"/>
    <property type="evidence" value="ECO:0007669"/>
    <property type="project" value="TreeGrafter"/>
</dbReference>
<evidence type="ECO:0000313" key="13">
    <source>
        <dbReference type="EMBL" id="MBD3106894.1"/>
    </source>
</evidence>
<keyword evidence="14" id="KW-1185">Reference proteome</keyword>
<feature type="region of interest" description="Disordered" evidence="9">
    <location>
        <begin position="1"/>
        <end position="28"/>
    </location>
</feature>
<gene>
    <name evidence="13" type="ORF">IEO70_00690</name>
</gene>
<keyword evidence="8 10" id="KW-0472">Membrane</keyword>
<feature type="transmembrane region" description="Helical" evidence="10">
    <location>
        <begin position="283"/>
        <end position="310"/>
    </location>
</feature>
<keyword evidence="6 13" id="KW-0067">ATP-binding</keyword>
<dbReference type="RefSeq" id="WP_190996545.1">
    <property type="nucleotide sequence ID" value="NZ_JACXSI010000001.1"/>
</dbReference>
<dbReference type="InterPro" id="IPR027417">
    <property type="entry name" value="P-loop_NTPase"/>
</dbReference>
<feature type="domain" description="ABC transmembrane type-1" evidence="12">
    <location>
        <begin position="48"/>
        <end position="330"/>
    </location>
</feature>
<dbReference type="Proteomes" id="UP000602076">
    <property type="component" value="Unassembled WGS sequence"/>
</dbReference>
<evidence type="ECO:0000256" key="9">
    <source>
        <dbReference type="SAM" id="MobiDB-lite"/>
    </source>
</evidence>
<dbReference type="Gene3D" id="3.40.50.300">
    <property type="entry name" value="P-loop containing nucleotide triphosphate hydrolases"/>
    <property type="match status" value="1"/>
</dbReference>
<evidence type="ECO:0000256" key="7">
    <source>
        <dbReference type="ARBA" id="ARBA00022989"/>
    </source>
</evidence>
<dbReference type="InterPro" id="IPR036640">
    <property type="entry name" value="ABC1_TM_sf"/>
</dbReference>
<evidence type="ECO:0000256" key="3">
    <source>
        <dbReference type="ARBA" id="ARBA00022475"/>
    </source>
</evidence>
<evidence type="ECO:0000256" key="1">
    <source>
        <dbReference type="ARBA" id="ARBA00004651"/>
    </source>
</evidence>
<dbReference type="Gene3D" id="1.20.1560.10">
    <property type="entry name" value="ABC transporter type 1, transmembrane domain"/>
    <property type="match status" value="1"/>
</dbReference>
<dbReference type="GO" id="GO:0005524">
    <property type="term" value="F:ATP binding"/>
    <property type="evidence" value="ECO:0007669"/>
    <property type="project" value="UniProtKB-KW"/>
</dbReference>
<organism evidence="13 14">
    <name type="scientific">Peribacillus faecalis</name>
    <dbReference type="NCBI Taxonomy" id="2772559"/>
    <lineage>
        <taxon>Bacteria</taxon>
        <taxon>Bacillati</taxon>
        <taxon>Bacillota</taxon>
        <taxon>Bacilli</taxon>
        <taxon>Bacillales</taxon>
        <taxon>Bacillaceae</taxon>
        <taxon>Peribacillus</taxon>
    </lineage>
</organism>
<dbReference type="Pfam" id="PF00664">
    <property type="entry name" value="ABC_membrane"/>
    <property type="match status" value="1"/>
</dbReference>
<name>A0A927CTG0_9BACI</name>
<dbReference type="InterPro" id="IPR003439">
    <property type="entry name" value="ABC_transporter-like_ATP-bd"/>
</dbReference>
<dbReference type="GO" id="GO:0016887">
    <property type="term" value="F:ATP hydrolysis activity"/>
    <property type="evidence" value="ECO:0007669"/>
    <property type="project" value="InterPro"/>
</dbReference>
<dbReference type="EMBL" id="JACXSI010000001">
    <property type="protein sequence ID" value="MBD3106894.1"/>
    <property type="molecule type" value="Genomic_DNA"/>
</dbReference>
<proteinExistence type="predicted"/>
<evidence type="ECO:0000259" key="11">
    <source>
        <dbReference type="PROSITE" id="PS50893"/>
    </source>
</evidence>
<dbReference type="SUPFAM" id="SSF52540">
    <property type="entry name" value="P-loop containing nucleoside triphosphate hydrolases"/>
    <property type="match status" value="1"/>
</dbReference>
<dbReference type="FunFam" id="3.40.50.300:FF:000287">
    <property type="entry name" value="Multidrug ABC transporter ATP-binding protein"/>
    <property type="match status" value="1"/>
</dbReference>
<protein>
    <submittedName>
        <fullName evidence="13">ABC transporter ATP-binding protein</fullName>
    </submittedName>
</protein>
<comment type="subcellular location">
    <subcellularLocation>
        <location evidence="1">Cell membrane</location>
        <topology evidence="1">Multi-pass membrane protein</topology>
    </subcellularLocation>
</comment>
<dbReference type="PANTHER" id="PTHR43394:SF1">
    <property type="entry name" value="ATP-BINDING CASSETTE SUB-FAMILY B MEMBER 10, MITOCHONDRIAL"/>
    <property type="match status" value="1"/>
</dbReference>
<dbReference type="FunFam" id="1.20.1560.10:FF:000011">
    <property type="entry name" value="Multidrug ABC transporter ATP-binding protein"/>
    <property type="match status" value="1"/>
</dbReference>
<dbReference type="PANTHER" id="PTHR43394">
    <property type="entry name" value="ATP-DEPENDENT PERMEASE MDL1, MITOCHONDRIAL"/>
    <property type="match status" value="1"/>
</dbReference>
<keyword evidence="3" id="KW-1003">Cell membrane</keyword>
<keyword evidence="5" id="KW-0547">Nucleotide-binding</keyword>
<dbReference type="SMART" id="SM00382">
    <property type="entry name" value="AAA"/>
    <property type="match status" value="1"/>
</dbReference>
<dbReference type="InterPro" id="IPR011527">
    <property type="entry name" value="ABC1_TM_dom"/>
</dbReference>
<feature type="transmembrane region" description="Helical" evidence="10">
    <location>
        <begin position="189"/>
        <end position="208"/>
    </location>
</feature>
<evidence type="ECO:0000256" key="10">
    <source>
        <dbReference type="SAM" id="Phobius"/>
    </source>
</evidence>
<keyword evidence="2" id="KW-0813">Transport</keyword>
<comment type="caution">
    <text evidence="13">The sequence shown here is derived from an EMBL/GenBank/DDBJ whole genome shotgun (WGS) entry which is preliminary data.</text>
</comment>
<feature type="transmembrane region" description="Helical" evidence="10">
    <location>
        <begin position="45"/>
        <end position="68"/>
    </location>
</feature>
<feature type="domain" description="ABC transporter" evidence="11">
    <location>
        <begin position="364"/>
        <end position="598"/>
    </location>
</feature>
<dbReference type="GO" id="GO:0005886">
    <property type="term" value="C:plasma membrane"/>
    <property type="evidence" value="ECO:0007669"/>
    <property type="project" value="UniProtKB-SubCell"/>
</dbReference>
<evidence type="ECO:0000256" key="4">
    <source>
        <dbReference type="ARBA" id="ARBA00022692"/>
    </source>
</evidence>
<evidence type="ECO:0000256" key="5">
    <source>
        <dbReference type="ARBA" id="ARBA00022741"/>
    </source>
</evidence>
<evidence type="ECO:0000313" key="14">
    <source>
        <dbReference type="Proteomes" id="UP000602076"/>
    </source>
</evidence>
<evidence type="ECO:0000259" key="12">
    <source>
        <dbReference type="PROSITE" id="PS50929"/>
    </source>
</evidence>
<feature type="transmembrane region" description="Helical" evidence="10">
    <location>
        <begin position="163"/>
        <end position="183"/>
    </location>
</feature>
<dbReference type="PROSITE" id="PS00211">
    <property type="entry name" value="ABC_TRANSPORTER_1"/>
    <property type="match status" value="1"/>
</dbReference>
<sequence length="602" mass="67376">MNKQNEAPQFQRPGGGRHYIGPKKKAKNQRQTARRIWFYMQKQRIAIIAAIVFVLFSSVLSLLGPYYIGIIIDDYIIPRDVSGSVRMAIILAGIYVFASIFTWLQQYVMIHVSLRTIRNIRSDLFAKLQSLSLRFFDQRSHGELMSRVTNDIDNMNNALTQSVVQIFSSALTIIGVAIAMIALNWILAIVSFWVIPLMIWASKVIIQFSSRNFSKRQKDLGELNGFVEESISGKEVITLFGKEKDSIAQFGNINENLRTSAMLADTYSGFLGPVNNFINNLGIALIIGTGALLTLNGMTTVGVIASFVTYSRLFFRPINQLSSLMNTLQAAIAGAERVFEIMDEVPDLTDSETAVGIERIKGEVEFKKVHFGYNSDKEILKGISLRAKPGETIALVGPTGSGKTTIINLLSRFYDFQSGSIIIDGQDIKDYRIDDLRKRIGIVLQETYLFSGTLMENIRYGRLDATDEEVIQAAKVASAHQFIKHLPGKYETIINSGGKNLSQGQRQLLAIARAVLANSDILILDEATSSIDTRTEIAIQSGMHHLTEGRTTFVIAHRLKTIENADRIYVIHDGEIIEEGTHTELLRCKGFYFRLYESQFNV</sequence>
<evidence type="ECO:0000256" key="8">
    <source>
        <dbReference type="ARBA" id="ARBA00023136"/>
    </source>
</evidence>
<dbReference type="InterPro" id="IPR039421">
    <property type="entry name" value="Type_1_exporter"/>
</dbReference>
<dbReference type="PROSITE" id="PS50929">
    <property type="entry name" value="ABC_TM1F"/>
    <property type="match status" value="1"/>
</dbReference>
<dbReference type="InterPro" id="IPR017871">
    <property type="entry name" value="ABC_transporter-like_CS"/>
</dbReference>
<feature type="transmembrane region" description="Helical" evidence="10">
    <location>
        <begin position="88"/>
        <end position="110"/>
    </location>
</feature>
<dbReference type="Pfam" id="PF00005">
    <property type="entry name" value="ABC_tran"/>
    <property type="match status" value="1"/>
</dbReference>